<organism evidence="1 2">
    <name type="scientific">Peribacillus deserti</name>
    <dbReference type="NCBI Taxonomy" id="673318"/>
    <lineage>
        <taxon>Bacteria</taxon>
        <taxon>Bacillati</taxon>
        <taxon>Bacillota</taxon>
        <taxon>Bacilli</taxon>
        <taxon>Bacillales</taxon>
        <taxon>Bacillaceae</taxon>
        <taxon>Peribacillus</taxon>
    </lineage>
</organism>
<protein>
    <submittedName>
        <fullName evidence="1">Uncharacterized protein</fullName>
    </submittedName>
</protein>
<dbReference type="RefSeq" id="WP_101641065.1">
    <property type="nucleotide sequence ID" value="NZ_PGUY01000021.1"/>
</dbReference>
<sequence>MKIFDFEESRRKKEIIRGDEILGDIKRVNNNVDKLLCEIRKSLEATRTKEEIRTSRELFKKAKRIYIMNHNRDQLHRIQEQTYEDEFNRRKEKVKESIGKANTILEKLGREPIDINVALRISNKE</sequence>
<dbReference type="AlphaFoldDB" id="A0A2N5M875"/>
<proteinExistence type="predicted"/>
<evidence type="ECO:0000313" key="2">
    <source>
        <dbReference type="Proteomes" id="UP000234748"/>
    </source>
</evidence>
<dbReference type="EMBL" id="PGUY01000021">
    <property type="protein sequence ID" value="PLT30503.1"/>
    <property type="molecule type" value="Genomic_DNA"/>
</dbReference>
<keyword evidence="2" id="KW-1185">Reference proteome</keyword>
<accession>A0A2N5M875</accession>
<evidence type="ECO:0000313" key="1">
    <source>
        <dbReference type="EMBL" id="PLT30503.1"/>
    </source>
</evidence>
<dbReference type="Proteomes" id="UP000234748">
    <property type="component" value="Unassembled WGS sequence"/>
</dbReference>
<gene>
    <name evidence="1" type="ORF">CUU66_07540</name>
</gene>
<reference evidence="1 2" key="1">
    <citation type="submission" date="2017-11" db="EMBL/GenBank/DDBJ databases">
        <title>Comparitive Functional Genomics of Dry Heat Resistant strains isolated from the Viking Spacecraft.</title>
        <authorList>
            <person name="Seuylemezian A."/>
            <person name="Cooper K."/>
            <person name="Vaishampayan P."/>
        </authorList>
    </citation>
    <scope>NUCLEOTIDE SEQUENCE [LARGE SCALE GENOMIC DNA]</scope>
    <source>
        <strain evidence="1 2">V1-29</strain>
    </source>
</reference>
<name>A0A2N5M875_9BACI</name>
<comment type="caution">
    <text evidence="1">The sequence shown here is derived from an EMBL/GenBank/DDBJ whole genome shotgun (WGS) entry which is preliminary data.</text>
</comment>